<comment type="caution">
    <text evidence="1">The sequence shown here is derived from an EMBL/GenBank/DDBJ whole genome shotgun (WGS) entry which is preliminary data.</text>
</comment>
<dbReference type="Proteomes" id="UP000241868">
    <property type="component" value="Unassembled WGS sequence"/>
</dbReference>
<proteinExistence type="predicted"/>
<accession>A0A2P7TZ30</accession>
<keyword evidence="2" id="KW-1185">Reference proteome</keyword>
<protein>
    <submittedName>
        <fullName evidence="1">Uncharacterized protein</fullName>
    </submittedName>
</protein>
<dbReference type="AlphaFoldDB" id="A0A2P7TZ30"/>
<evidence type="ECO:0000313" key="2">
    <source>
        <dbReference type="Proteomes" id="UP000241868"/>
    </source>
</evidence>
<name>A0A2P7TZ30_9NEIS</name>
<organism evidence="1 2">
    <name type="scientific">Neisseria iguanae</name>
    <dbReference type="NCBI Taxonomy" id="90242"/>
    <lineage>
        <taxon>Bacteria</taxon>
        <taxon>Pseudomonadati</taxon>
        <taxon>Pseudomonadota</taxon>
        <taxon>Betaproteobacteria</taxon>
        <taxon>Neisseriales</taxon>
        <taxon>Neisseriaceae</taxon>
        <taxon>Neisseria</taxon>
    </lineage>
</organism>
<gene>
    <name evidence="1" type="ORF">C7N83_09445</name>
</gene>
<sequence>MCKAANWKITLPVLKQMVPHMNQIIYQNPAKRLLLILQNGQKITTQKNCLTVWREILEAEDDIGALIKLGKVASLPDEIESFLNTYAPDLIDDGFYHWSRTIKTALIRQNLNEMWGIFLNRIDVHSINYLKMTANIIEIYNSGKKPLDKEQTDDLIEKSNGLIELIKQEPSLNENSKLHLTKYLNKLIEALHEYHITGNQEIFYILEGLMGHSFIDEDYAKILNGQSENSLGKKIADFISFTANLISVTAGVPILAEAIKTLLEEK</sequence>
<evidence type="ECO:0000313" key="1">
    <source>
        <dbReference type="EMBL" id="PSJ79903.1"/>
    </source>
</evidence>
<reference evidence="1 2" key="1">
    <citation type="submission" date="2018-03" db="EMBL/GenBank/DDBJ databases">
        <title>Neisseria weixii sp. nov., isolated from the intestinal contents of Tibetan Plateau pika (Ochotona curzoniae) in Yushu, Qinghai Province, China.</title>
        <authorList>
            <person name="Gui Z."/>
        </authorList>
    </citation>
    <scope>NUCLEOTIDE SEQUENCE [LARGE SCALE GENOMIC DNA]</scope>
    <source>
        <strain evidence="1 2">ATCC 51483</strain>
    </source>
</reference>
<dbReference type="EMBL" id="PXYY01000063">
    <property type="protein sequence ID" value="PSJ79903.1"/>
    <property type="molecule type" value="Genomic_DNA"/>
</dbReference>